<protein>
    <recommendedName>
        <fullName evidence="1">DUF31 domain-containing protein</fullName>
    </recommendedName>
</protein>
<sequence>MFFFRFFRKLQLLLPVASIIGVNACSYLSGNNSPLFWRGYDNSADLLQFNPAYESTSYPILTYLQNSPNHTNNHRNPQEANFKIPEYTSEQTALFDFFRSRVISLQVFRQTNDTATTTLYSGTGTILAKVSDDPQDYHFYVATNLHVAQNFLSNNFSLISGARFHFNPYFNLANPPTPEQLFDQDKISFPAIQRRFLDFKNPTASNTIAWTATDLRVKNYKILDYRDDNAYFTRFSDNSETSQTRFDNGLGVKAGFAADLAILNLDFGNLFDRQFGTGHFTDNSLDWLRYKELFVRQVQNSDVLFDSVTDTGGYLLGYPAAIEANSGTDDAYGVGMVNIEIVHQRISEAIDDIRNNYFPPFLTRNYQNDEFFLFHKGQRYFYGPVSDYNIRQLNLQAGASGSIFVHFDPKEKQVSLNGIYWGVASSQIGQFQSGDITVTNSYGRITKFIEPDTYDLIGKDPENAGSHSFCNWIMNQKTNDAKLRLPTFC</sequence>
<evidence type="ECO:0000313" key="3">
    <source>
        <dbReference type="Proteomes" id="UP001240643"/>
    </source>
</evidence>
<keyword evidence="3" id="KW-1185">Reference proteome</keyword>
<dbReference type="Proteomes" id="UP001240643">
    <property type="component" value="Unassembled WGS sequence"/>
</dbReference>
<reference evidence="2" key="1">
    <citation type="submission" date="2023-07" db="EMBL/GenBank/DDBJ databases">
        <title>Genomic Encyclopedia of Type Strains, Phase IV (KMG-IV): sequencing the most valuable type-strain genomes for metagenomic binning, comparative biology and taxonomic classification.</title>
        <authorList>
            <person name="Goeker M."/>
        </authorList>
    </citation>
    <scope>NUCLEOTIDE SEQUENCE [LARGE SCALE GENOMIC DNA]</scope>
    <source>
        <strain evidence="2">DSM 21204</strain>
    </source>
</reference>
<dbReference type="InterPro" id="IPR022382">
    <property type="entry name" value="Mycoplasma_peptidase_DUF31"/>
</dbReference>
<comment type="caution">
    <text evidence="2">The sequence shown here is derived from an EMBL/GenBank/DDBJ whole genome shotgun (WGS) entry which is preliminary data.</text>
</comment>
<evidence type="ECO:0000313" key="2">
    <source>
        <dbReference type="EMBL" id="MDQ0514027.1"/>
    </source>
</evidence>
<dbReference type="Pfam" id="PF01732">
    <property type="entry name" value="Mycop_pep_DUF31"/>
    <property type="match status" value="1"/>
</dbReference>
<gene>
    <name evidence="2" type="ORF">J2Z62_000465</name>
</gene>
<name>A0ABU0LZ98_9BACT</name>
<organism evidence="2 3">
    <name type="scientific">Mycoplasmoides fastidiosum</name>
    <dbReference type="NCBI Taxonomy" id="92758"/>
    <lineage>
        <taxon>Bacteria</taxon>
        <taxon>Bacillati</taxon>
        <taxon>Mycoplasmatota</taxon>
        <taxon>Mycoplasmoidales</taxon>
        <taxon>Mycoplasmoidaceae</taxon>
        <taxon>Mycoplasmoides</taxon>
    </lineage>
</organism>
<proteinExistence type="predicted"/>
<dbReference type="EMBL" id="JAUSWO010000001">
    <property type="protein sequence ID" value="MDQ0514027.1"/>
    <property type="molecule type" value="Genomic_DNA"/>
</dbReference>
<evidence type="ECO:0000259" key="1">
    <source>
        <dbReference type="Pfam" id="PF01732"/>
    </source>
</evidence>
<feature type="domain" description="DUF31" evidence="1">
    <location>
        <begin position="100"/>
        <end position="422"/>
    </location>
</feature>
<dbReference type="RefSeq" id="WP_256547282.1">
    <property type="nucleotide sequence ID" value="NZ_CP101809.1"/>
</dbReference>
<accession>A0ABU0LZ98</accession>